<evidence type="ECO:0000256" key="2">
    <source>
        <dbReference type="SAM" id="SignalP"/>
    </source>
</evidence>
<protein>
    <recommendedName>
        <fullName evidence="5">Small integral membrane protein</fullName>
    </recommendedName>
</protein>
<keyword evidence="4" id="KW-1185">Reference proteome</keyword>
<evidence type="ECO:0000313" key="4">
    <source>
        <dbReference type="Proteomes" id="UP000237655"/>
    </source>
</evidence>
<feature type="transmembrane region" description="Helical" evidence="1">
    <location>
        <begin position="51"/>
        <end position="75"/>
    </location>
</feature>
<keyword evidence="1" id="KW-1133">Transmembrane helix</keyword>
<dbReference type="EMBL" id="CP027665">
    <property type="protein sequence ID" value="AVO36804.1"/>
    <property type="molecule type" value="Genomic_DNA"/>
</dbReference>
<dbReference type="KEGG" id="thas:C6Y53_03255"/>
<dbReference type="Proteomes" id="UP000237655">
    <property type="component" value="Chromosome"/>
</dbReference>
<feature type="transmembrane region" description="Helical" evidence="1">
    <location>
        <begin position="96"/>
        <end position="115"/>
    </location>
</feature>
<sequence length="139" mass="15623">MRRLWFLALLALAIPGAVLAQQAGWGNVGKPQDEVFSWAKWWTEPAFPGFWMAWTRATIAFFLFIFACIGLMAVLELRRPGGNERHGVLGLTTTRGDRLFITLLGSAYIFLAWLGLFGTPLWAPLAIALCWAAFCFWKV</sequence>
<keyword evidence="1" id="KW-0472">Membrane</keyword>
<name>A0A2S0MLQ1_9RHOB</name>
<evidence type="ECO:0000313" key="3">
    <source>
        <dbReference type="EMBL" id="AVO36804.1"/>
    </source>
</evidence>
<dbReference type="AlphaFoldDB" id="A0A2S0MLQ1"/>
<organism evidence="3 4">
    <name type="scientific">Pukyongiella litopenaei</name>
    <dbReference type="NCBI Taxonomy" id="2605946"/>
    <lineage>
        <taxon>Bacteria</taxon>
        <taxon>Pseudomonadati</taxon>
        <taxon>Pseudomonadota</taxon>
        <taxon>Alphaproteobacteria</taxon>
        <taxon>Rhodobacterales</taxon>
        <taxon>Paracoccaceae</taxon>
        <taxon>Pukyongiella</taxon>
    </lineage>
</organism>
<feature type="chain" id="PRO_5015453099" description="Small integral membrane protein" evidence="2">
    <location>
        <begin position="21"/>
        <end position="139"/>
    </location>
</feature>
<gene>
    <name evidence="3" type="ORF">C6Y53_03255</name>
</gene>
<dbReference type="InterPro" id="IPR018678">
    <property type="entry name" value="DUF2160_TM"/>
</dbReference>
<keyword evidence="1" id="KW-0812">Transmembrane</keyword>
<feature type="transmembrane region" description="Helical" evidence="1">
    <location>
        <begin position="121"/>
        <end position="137"/>
    </location>
</feature>
<feature type="signal peptide" evidence="2">
    <location>
        <begin position="1"/>
        <end position="20"/>
    </location>
</feature>
<accession>A0A2S0MLQ1</accession>
<reference evidence="4" key="1">
    <citation type="submission" date="2018-03" db="EMBL/GenBank/DDBJ databases">
        <title>Genomic analysis of the strain SH-1 isolated from shrimp intestine.</title>
        <authorList>
            <person name="Kim Y.-S."/>
            <person name="Kim S.-E."/>
            <person name="Kim K.-H."/>
        </authorList>
    </citation>
    <scope>NUCLEOTIDE SEQUENCE [LARGE SCALE GENOMIC DNA]</scope>
    <source>
        <strain evidence="4">SH-1</strain>
    </source>
</reference>
<keyword evidence="2" id="KW-0732">Signal</keyword>
<evidence type="ECO:0008006" key="5">
    <source>
        <dbReference type="Google" id="ProtNLM"/>
    </source>
</evidence>
<dbReference type="Pfam" id="PF09928">
    <property type="entry name" value="DUF2160"/>
    <property type="match status" value="1"/>
</dbReference>
<evidence type="ECO:0000256" key="1">
    <source>
        <dbReference type="SAM" id="Phobius"/>
    </source>
</evidence>
<proteinExistence type="predicted"/>